<proteinExistence type="predicted"/>
<comment type="caution">
    <text evidence="1">The sequence shown here is derived from an EMBL/GenBank/DDBJ whole genome shotgun (WGS) entry which is preliminary data.</text>
</comment>
<gene>
    <name evidence="1" type="ORF">GCM10011514_21050</name>
</gene>
<sequence length="66" mass="6981">MFIRFQKGSRFYITQFIFKCQYPVALTTEGKQLVGGGVQVLGGVHEVGGGVQGFVGGVQVVGFGAQ</sequence>
<dbReference type="RefSeq" id="WP_188766039.1">
    <property type="nucleotide sequence ID" value="NZ_BMKK01000004.1"/>
</dbReference>
<name>A0A917DNV1_9BACT</name>
<evidence type="ECO:0000313" key="1">
    <source>
        <dbReference type="EMBL" id="GGD56764.1"/>
    </source>
</evidence>
<dbReference type="EMBL" id="BMKK01000004">
    <property type="protein sequence ID" value="GGD56764.1"/>
    <property type="molecule type" value="Genomic_DNA"/>
</dbReference>
<reference evidence="1" key="2">
    <citation type="submission" date="2020-09" db="EMBL/GenBank/DDBJ databases">
        <authorList>
            <person name="Sun Q."/>
            <person name="Zhou Y."/>
        </authorList>
    </citation>
    <scope>NUCLEOTIDE SEQUENCE</scope>
    <source>
        <strain evidence="1">CGMCC 1.15958</strain>
    </source>
</reference>
<keyword evidence="2" id="KW-1185">Reference proteome</keyword>
<organism evidence="1 2">
    <name type="scientific">Emticicia aquatilis</name>
    <dbReference type="NCBI Taxonomy" id="1537369"/>
    <lineage>
        <taxon>Bacteria</taxon>
        <taxon>Pseudomonadati</taxon>
        <taxon>Bacteroidota</taxon>
        <taxon>Cytophagia</taxon>
        <taxon>Cytophagales</taxon>
        <taxon>Leadbetterellaceae</taxon>
        <taxon>Emticicia</taxon>
    </lineage>
</organism>
<reference evidence="1" key="1">
    <citation type="journal article" date="2014" name="Int. J. Syst. Evol. Microbiol.">
        <title>Complete genome sequence of Corynebacterium casei LMG S-19264T (=DSM 44701T), isolated from a smear-ripened cheese.</title>
        <authorList>
            <consortium name="US DOE Joint Genome Institute (JGI-PGF)"/>
            <person name="Walter F."/>
            <person name="Albersmeier A."/>
            <person name="Kalinowski J."/>
            <person name="Ruckert C."/>
        </authorList>
    </citation>
    <scope>NUCLEOTIDE SEQUENCE</scope>
    <source>
        <strain evidence="1">CGMCC 1.15958</strain>
    </source>
</reference>
<accession>A0A917DNV1</accession>
<dbReference type="Proteomes" id="UP000609064">
    <property type="component" value="Unassembled WGS sequence"/>
</dbReference>
<evidence type="ECO:0000313" key="2">
    <source>
        <dbReference type="Proteomes" id="UP000609064"/>
    </source>
</evidence>
<dbReference type="AlphaFoldDB" id="A0A917DNV1"/>
<protein>
    <submittedName>
        <fullName evidence="1">Uncharacterized protein</fullName>
    </submittedName>
</protein>